<accession>A0A6A6BQG1</accession>
<dbReference type="AlphaFoldDB" id="A0A6A6BQG1"/>
<dbReference type="GO" id="GO:0005829">
    <property type="term" value="C:cytosol"/>
    <property type="evidence" value="ECO:0007669"/>
    <property type="project" value="TreeGrafter"/>
</dbReference>
<proteinExistence type="predicted"/>
<dbReference type="PANTHER" id="PTHR42695:SF4">
    <property type="entry name" value="GLUTAMINE AMIDOTRANSFERASE DOMAIN-CONTAINING PROTEIN"/>
    <property type="match status" value="1"/>
</dbReference>
<dbReference type="SUPFAM" id="SSF52317">
    <property type="entry name" value="Class I glutamine amidotransferase-like"/>
    <property type="match status" value="1"/>
</dbReference>
<dbReference type="GeneID" id="54296314"/>
<dbReference type="InterPro" id="IPR017926">
    <property type="entry name" value="GATASE"/>
</dbReference>
<dbReference type="InterPro" id="IPR029062">
    <property type="entry name" value="Class_I_gatase-like"/>
</dbReference>
<evidence type="ECO:0000313" key="3">
    <source>
        <dbReference type="Proteomes" id="UP000799438"/>
    </source>
</evidence>
<evidence type="ECO:0000259" key="1">
    <source>
        <dbReference type="Pfam" id="PF00117"/>
    </source>
</evidence>
<dbReference type="EMBL" id="ML995479">
    <property type="protein sequence ID" value="KAF2144821.1"/>
    <property type="molecule type" value="Genomic_DNA"/>
</dbReference>
<dbReference type="Proteomes" id="UP000799438">
    <property type="component" value="Unassembled WGS sequence"/>
</dbReference>
<organism evidence="2 3">
    <name type="scientific">Aplosporella prunicola CBS 121167</name>
    <dbReference type="NCBI Taxonomy" id="1176127"/>
    <lineage>
        <taxon>Eukaryota</taxon>
        <taxon>Fungi</taxon>
        <taxon>Dikarya</taxon>
        <taxon>Ascomycota</taxon>
        <taxon>Pezizomycotina</taxon>
        <taxon>Dothideomycetes</taxon>
        <taxon>Dothideomycetes incertae sedis</taxon>
        <taxon>Botryosphaeriales</taxon>
        <taxon>Aplosporellaceae</taxon>
        <taxon>Aplosporella</taxon>
    </lineage>
</organism>
<dbReference type="InterPro" id="IPR044992">
    <property type="entry name" value="ChyE-like"/>
</dbReference>
<dbReference type="OrthoDB" id="92161at2759"/>
<keyword evidence="3" id="KW-1185">Reference proteome</keyword>
<dbReference type="PANTHER" id="PTHR42695">
    <property type="entry name" value="GLUTAMINE AMIDOTRANSFERASE YLR126C-RELATED"/>
    <property type="match status" value="1"/>
</dbReference>
<name>A0A6A6BQG1_9PEZI</name>
<evidence type="ECO:0000313" key="2">
    <source>
        <dbReference type="EMBL" id="KAF2144821.1"/>
    </source>
</evidence>
<gene>
    <name evidence="2" type="ORF">K452DRAFT_266959</name>
</gene>
<dbReference type="GO" id="GO:0005634">
    <property type="term" value="C:nucleus"/>
    <property type="evidence" value="ECO:0007669"/>
    <property type="project" value="TreeGrafter"/>
</dbReference>
<dbReference type="Pfam" id="PF00117">
    <property type="entry name" value="GATase"/>
    <property type="match status" value="1"/>
</dbReference>
<protein>
    <recommendedName>
        <fullName evidence="1">Glutamine amidotransferase domain-containing protein</fullName>
    </recommendedName>
</protein>
<sequence length="280" mass="31115">MPTEARHKPTSHPESIKMLVLETDEQHPETHEKAGSFGDVFDNLFKTAGDNHDPSLGIESLIHFVVEDKGGAVPSVDDLGDIHAVLITGSMYDAHASDEWILKLVKFVQDTWRRRPDVRFSGVCFGHQVICRALGSTVDATPGRKWELSHTPVTLTPMGEKLFRTKGKINLHQMHQDHVVNAPSSKTTDLLSNEDEVHVWGSTETTEVQGIFIKGRAFTSQGHLGFDEHMVHKQIEQRVERGSIQDFEAADAGKSKADLKHDGEIVASAILRFFHGDDSL</sequence>
<dbReference type="Gene3D" id="3.40.50.880">
    <property type="match status" value="1"/>
</dbReference>
<dbReference type="RefSeq" id="XP_033400533.1">
    <property type="nucleotide sequence ID" value="XM_033538818.1"/>
</dbReference>
<reference evidence="2" key="1">
    <citation type="journal article" date="2020" name="Stud. Mycol.">
        <title>101 Dothideomycetes genomes: a test case for predicting lifestyles and emergence of pathogens.</title>
        <authorList>
            <person name="Haridas S."/>
            <person name="Albert R."/>
            <person name="Binder M."/>
            <person name="Bloem J."/>
            <person name="Labutti K."/>
            <person name="Salamov A."/>
            <person name="Andreopoulos B."/>
            <person name="Baker S."/>
            <person name="Barry K."/>
            <person name="Bills G."/>
            <person name="Bluhm B."/>
            <person name="Cannon C."/>
            <person name="Castanera R."/>
            <person name="Culley D."/>
            <person name="Daum C."/>
            <person name="Ezra D."/>
            <person name="Gonzalez J."/>
            <person name="Henrissat B."/>
            <person name="Kuo A."/>
            <person name="Liang C."/>
            <person name="Lipzen A."/>
            <person name="Lutzoni F."/>
            <person name="Magnuson J."/>
            <person name="Mondo S."/>
            <person name="Nolan M."/>
            <person name="Ohm R."/>
            <person name="Pangilinan J."/>
            <person name="Park H.-J."/>
            <person name="Ramirez L."/>
            <person name="Alfaro M."/>
            <person name="Sun H."/>
            <person name="Tritt A."/>
            <person name="Yoshinaga Y."/>
            <person name="Zwiers L.-H."/>
            <person name="Turgeon B."/>
            <person name="Goodwin S."/>
            <person name="Spatafora J."/>
            <person name="Crous P."/>
            <person name="Grigoriev I."/>
        </authorList>
    </citation>
    <scope>NUCLEOTIDE SEQUENCE</scope>
    <source>
        <strain evidence="2">CBS 121167</strain>
    </source>
</reference>
<feature type="domain" description="Glutamine amidotransferase" evidence="1">
    <location>
        <begin position="117"/>
        <end position="223"/>
    </location>
</feature>